<organism evidence="2 3">
    <name type="scientific">Pleurotus ostreatus (strain PC15)</name>
    <name type="common">Oyster mushroom</name>
    <dbReference type="NCBI Taxonomy" id="1137138"/>
    <lineage>
        <taxon>Eukaryota</taxon>
        <taxon>Fungi</taxon>
        <taxon>Dikarya</taxon>
        <taxon>Basidiomycota</taxon>
        <taxon>Agaricomycotina</taxon>
        <taxon>Agaricomycetes</taxon>
        <taxon>Agaricomycetidae</taxon>
        <taxon>Agaricales</taxon>
        <taxon>Pleurotineae</taxon>
        <taxon>Pleurotaceae</taxon>
        <taxon>Pleurotus</taxon>
    </lineage>
</organism>
<sequence>MSVLLRDRLLATDPETFWATASNLLNMAKDPQYNHRLTEYAWYSLWTTIFTDLAAGMRARARSQQFIFAPAPQFCLWAPIPHSATTQRAIMPENPPTDVVISLTDQDIVTPSDESISTGRASNSQSTSTDSSNPTQAPRSFRLPDVSMLGISARSPDVKERLSIHHSDITRFVIPFILEVKPEGVLSDMSEAQNELTVQAMYLFAAYKQDTVIGIVAAGSSFRHAIFRREDFQGSISTASELVDTSYFPSNDKTEWKPLEAFGKGSFHTTLMSIVHTAFEEVLGLPYVKNFKGPPHCHAGDSASLQPPASRTRSKTQPKGQGGKGKAGATGKTKSKGKGKAPEAGPSMPRN</sequence>
<dbReference type="HOGENOM" id="CLU_909497_0_0_1"/>
<dbReference type="AlphaFoldDB" id="A0A067NDD3"/>
<proteinExistence type="predicted"/>
<gene>
    <name evidence="2" type="ORF">PLEOSDRAFT_1109255</name>
</gene>
<feature type="compositionally biased region" description="Polar residues" evidence="1">
    <location>
        <begin position="112"/>
        <end position="121"/>
    </location>
</feature>
<dbReference type="EMBL" id="KL198014">
    <property type="protein sequence ID" value="KDQ22137.1"/>
    <property type="molecule type" value="Genomic_DNA"/>
</dbReference>
<dbReference type="InParanoid" id="A0A067NDD3"/>
<evidence type="ECO:0000313" key="2">
    <source>
        <dbReference type="EMBL" id="KDQ22137.1"/>
    </source>
</evidence>
<feature type="region of interest" description="Disordered" evidence="1">
    <location>
        <begin position="112"/>
        <end position="141"/>
    </location>
</feature>
<feature type="compositionally biased region" description="Low complexity" evidence="1">
    <location>
        <begin position="122"/>
        <end position="136"/>
    </location>
</feature>
<reference evidence="3" key="1">
    <citation type="journal article" date="2014" name="Proc. Natl. Acad. Sci. U.S.A.">
        <title>Extensive sampling of basidiomycete genomes demonstrates inadequacy of the white-rot/brown-rot paradigm for wood decay fungi.</title>
        <authorList>
            <person name="Riley R."/>
            <person name="Salamov A.A."/>
            <person name="Brown D.W."/>
            <person name="Nagy L.G."/>
            <person name="Floudas D."/>
            <person name="Held B.W."/>
            <person name="Levasseur A."/>
            <person name="Lombard V."/>
            <person name="Morin E."/>
            <person name="Otillar R."/>
            <person name="Lindquist E.A."/>
            <person name="Sun H."/>
            <person name="LaButti K.M."/>
            <person name="Schmutz J."/>
            <person name="Jabbour D."/>
            <person name="Luo H."/>
            <person name="Baker S.E."/>
            <person name="Pisabarro A.G."/>
            <person name="Walton J.D."/>
            <person name="Blanchette R.A."/>
            <person name="Henrissat B."/>
            <person name="Martin F."/>
            <person name="Cullen D."/>
            <person name="Hibbett D.S."/>
            <person name="Grigoriev I.V."/>
        </authorList>
    </citation>
    <scope>NUCLEOTIDE SEQUENCE [LARGE SCALE GENOMIC DNA]</scope>
    <source>
        <strain evidence="3">PC15</strain>
    </source>
</reference>
<dbReference type="VEuPathDB" id="FungiDB:PLEOSDRAFT_1109255"/>
<name>A0A067NDD3_PLEO1</name>
<evidence type="ECO:0000313" key="3">
    <source>
        <dbReference type="Proteomes" id="UP000027073"/>
    </source>
</evidence>
<feature type="region of interest" description="Disordered" evidence="1">
    <location>
        <begin position="298"/>
        <end position="351"/>
    </location>
</feature>
<accession>A0A067NDD3</accession>
<evidence type="ECO:0000256" key="1">
    <source>
        <dbReference type="SAM" id="MobiDB-lite"/>
    </source>
</evidence>
<dbReference type="Proteomes" id="UP000027073">
    <property type="component" value="Unassembled WGS sequence"/>
</dbReference>
<protein>
    <submittedName>
        <fullName evidence="2">Uncharacterized protein</fullName>
    </submittedName>
</protein>